<evidence type="ECO:0000313" key="2">
    <source>
        <dbReference type="EMBL" id="KAB7495167.1"/>
    </source>
</evidence>
<name>A0A5N5SMI6_9CRUS</name>
<keyword evidence="3" id="KW-1185">Reference proteome</keyword>
<feature type="compositionally biased region" description="Polar residues" evidence="1">
    <location>
        <begin position="160"/>
        <end position="170"/>
    </location>
</feature>
<organism evidence="2 3">
    <name type="scientific">Armadillidium nasatum</name>
    <dbReference type="NCBI Taxonomy" id="96803"/>
    <lineage>
        <taxon>Eukaryota</taxon>
        <taxon>Metazoa</taxon>
        <taxon>Ecdysozoa</taxon>
        <taxon>Arthropoda</taxon>
        <taxon>Crustacea</taxon>
        <taxon>Multicrustacea</taxon>
        <taxon>Malacostraca</taxon>
        <taxon>Eumalacostraca</taxon>
        <taxon>Peracarida</taxon>
        <taxon>Isopoda</taxon>
        <taxon>Oniscidea</taxon>
        <taxon>Crinocheta</taxon>
        <taxon>Armadillidiidae</taxon>
        <taxon>Armadillidium</taxon>
    </lineage>
</organism>
<feature type="region of interest" description="Disordered" evidence="1">
    <location>
        <begin position="1"/>
        <end position="176"/>
    </location>
</feature>
<feature type="compositionally biased region" description="Basic and acidic residues" evidence="1">
    <location>
        <begin position="51"/>
        <end position="159"/>
    </location>
</feature>
<evidence type="ECO:0000256" key="1">
    <source>
        <dbReference type="SAM" id="MobiDB-lite"/>
    </source>
</evidence>
<dbReference type="Proteomes" id="UP000326759">
    <property type="component" value="Unassembled WGS sequence"/>
</dbReference>
<reference evidence="2 3" key="1">
    <citation type="journal article" date="2019" name="PLoS Biol.">
        <title>Sex chromosomes control vertical transmission of feminizing Wolbachia symbionts in an isopod.</title>
        <authorList>
            <person name="Becking T."/>
            <person name="Chebbi M.A."/>
            <person name="Giraud I."/>
            <person name="Moumen B."/>
            <person name="Laverre T."/>
            <person name="Caubet Y."/>
            <person name="Peccoud J."/>
            <person name="Gilbert C."/>
            <person name="Cordaux R."/>
        </authorList>
    </citation>
    <scope>NUCLEOTIDE SEQUENCE [LARGE SCALE GENOMIC DNA]</scope>
    <source>
        <strain evidence="2">ANa2</strain>
        <tissue evidence="2">Whole body excluding digestive tract and cuticle</tissue>
    </source>
</reference>
<comment type="caution">
    <text evidence="2">The sequence shown here is derived from an EMBL/GenBank/DDBJ whole genome shotgun (WGS) entry which is preliminary data.</text>
</comment>
<feature type="region of interest" description="Disordered" evidence="1">
    <location>
        <begin position="205"/>
        <end position="227"/>
    </location>
</feature>
<protein>
    <submittedName>
        <fullName evidence="2">Uncharacterized protein</fullName>
    </submittedName>
</protein>
<proteinExistence type="predicted"/>
<feature type="compositionally biased region" description="Polar residues" evidence="1">
    <location>
        <begin position="213"/>
        <end position="227"/>
    </location>
</feature>
<dbReference type="AlphaFoldDB" id="A0A5N5SMI6"/>
<feature type="compositionally biased region" description="Basic and acidic residues" evidence="1">
    <location>
        <begin position="1"/>
        <end position="44"/>
    </location>
</feature>
<accession>A0A5N5SMI6</accession>
<dbReference type="EMBL" id="SEYY01022959">
    <property type="protein sequence ID" value="KAB7495167.1"/>
    <property type="molecule type" value="Genomic_DNA"/>
</dbReference>
<evidence type="ECO:0000313" key="3">
    <source>
        <dbReference type="Proteomes" id="UP000326759"/>
    </source>
</evidence>
<feature type="non-terminal residue" evidence="2">
    <location>
        <position position="1"/>
    </location>
</feature>
<sequence length="304" mass="35704">PDSVKDYKNDKRNGDQVKPDFMKERKKDKRKGDLKEDNKKDNRKSSQVSVLKEDIKKDNRKDTYVKPNLREESKKDNKKGDRVTPDLREDSKKEIRKGDRVKPDMREESKKDSKKLDRVKTDCKEHSKKDDKSCDQIKPDFTRDTRKEKRKEEIEDKQKLYTNSFSSSYAKDSKYHSLQSKNNINKNKINEQNSKELLVINGHSNSHEPKNINIKSHNGVSKNETVTPNIKNRPVEIVQNESSSKQRREFIPKTFSKNLLDVITNKISDYQDQNHESDANKEYVEVYFSRIKILKSEADIPTLS</sequence>
<gene>
    <name evidence="2" type="ORF">Anas_05181</name>
</gene>